<keyword evidence="8 10" id="KW-0472">Membrane</keyword>
<evidence type="ECO:0000313" key="12">
    <source>
        <dbReference type="Proteomes" id="UP000054053"/>
    </source>
</evidence>
<evidence type="ECO:0000256" key="6">
    <source>
        <dbReference type="ARBA" id="ARBA00022989"/>
    </source>
</evidence>
<dbReference type="GO" id="GO:0004609">
    <property type="term" value="F:phosphatidylserine decarboxylase activity"/>
    <property type="evidence" value="ECO:0007669"/>
    <property type="project" value="InterPro"/>
</dbReference>
<dbReference type="Proteomes" id="UP000054053">
    <property type="component" value="Unassembled WGS sequence"/>
</dbReference>
<dbReference type="AlphaFoldDB" id="A0A1B5KVU1"/>
<evidence type="ECO:0000256" key="3">
    <source>
        <dbReference type="ARBA" id="ARBA00022692"/>
    </source>
</evidence>
<dbReference type="PANTHER" id="PTHR10978:SF5">
    <property type="entry name" value="SUCCINATE DEHYDROGENASE CYTOCHROME B560 SUBUNIT, MITOCHONDRIAL"/>
    <property type="match status" value="1"/>
</dbReference>
<dbReference type="Gene3D" id="1.20.1300.10">
    <property type="entry name" value="Fumarate reductase/succinate dehydrogenase, transmembrane subunit"/>
    <property type="match status" value="1"/>
</dbReference>
<dbReference type="InterPro" id="IPR003817">
    <property type="entry name" value="PS_Dcarbxylase"/>
</dbReference>
<evidence type="ECO:0000256" key="1">
    <source>
        <dbReference type="ARBA" id="ARBA00004370"/>
    </source>
</evidence>
<dbReference type="InterPro" id="IPR000701">
    <property type="entry name" value="SuccDH_FuR_B_TM-su"/>
</dbReference>
<evidence type="ECO:0000256" key="4">
    <source>
        <dbReference type="ARBA" id="ARBA00022723"/>
    </source>
</evidence>
<dbReference type="GO" id="GO:0006121">
    <property type="term" value="P:mitochondrial electron transport, succinate to ubiquinone"/>
    <property type="evidence" value="ECO:0007669"/>
    <property type="project" value="TreeGrafter"/>
</dbReference>
<dbReference type="PANTHER" id="PTHR10978">
    <property type="entry name" value="SUCCINATE DEHYDROGENASE CYTOCHROME B560 SUBUNIT"/>
    <property type="match status" value="1"/>
</dbReference>
<feature type="transmembrane region" description="Helical" evidence="10">
    <location>
        <begin position="91"/>
        <end position="119"/>
    </location>
</feature>
<dbReference type="CDD" id="cd03499">
    <property type="entry name" value="SQR_TypeC_SdhC"/>
    <property type="match status" value="1"/>
</dbReference>
<reference evidence="12" key="1">
    <citation type="journal article" date="2016" name="Genome Announc.">
        <title>Genome sequence of Ustilaginoidea virens IPU010, a rice pathogenic fungus causing false smut.</title>
        <authorList>
            <person name="Kumagai T."/>
            <person name="Ishii T."/>
            <person name="Terai G."/>
            <person name="Umemura M."/>
            <person name="Machida M."/>
            <person name="Asai K."/>
        </authorList>
    </citation>
    <scope>NUCLEOTIDE SEQUENCE [LARGE SCALE GENOMIC DNA]</scope>
    <source>
        <strain evidence="12">IPU010</strain>
    </source>
</reference>
<feature type="transmembrane region" description="Helical" evidence="10">
    <location>
        <begin position="178"/>
        <end position="194"/>
    </location>
</feature>
<proteinExistence type="predicted"/>
<dbReference type="GO" id="GO:0005739">
    <property type="term" value="C:mitochondrion"/>
    <property type="evidence" value="ECO:0007669"/>
    <property type="project" value="GOC"/>
</dbReference>
<accession>A0A1B5KVU1</accession>
<feature type="transmembrane region" description="Helical" evidence="10">
    <location>
        <begin position="139"/>
        <end position="157"/>
    </location>
</feature>
<evidence type="ECO:0000256" key="9">
    <source>
        <dbReference type="ARBA" id="ARBA00023239"/>
    </source>
</evidence>
<evidence type="ECO:0000256" key="5">
    <source>
        <dbReference type="ARBA" id="ARBA00022793"/>
    </source>
</evidence>
<evidence type="ECO:0008006" key="13">
    <source>
        <dbReference type="Google" id="ProtNLM"/>
    </source>
</evidence>
<comment type="subcellular location">
    <subcellularLocation>
        <location evidence="1">Membrane</location>
    </subcellularLocation>
</comment>
<evidence type="ECO:0000256" key="2">
    <source>
        <dbReference type="ARBA" id="ARBA00022617"/>
    </source>
</evidence>
<sequence length="195" mass="21579">MDAELGEKFEDGSVASFRLSVQHYHRFHSPVRGEVASFQSLPGDYYQVDPVALQITEDQEHEMLSKQRLNRPVSPHLEIYKIEQTYLGSSAWMRITGCTLTGAAYAYFACYLVAPAFGWNLDSAAVADAFAGLPFAAKSLVKFALAFPFSFHLLNGVKQLVYDMGIGYKKTTIVKADYYVWLAAAVGGLLVTFGL</sequence>
<keyword evidence="9" id="KW-0456">Lyase</keyword>
<protein>
    <recommendedName>
        <fullName evidence="13">Succinate dehydrogenase cytochrome b subunit</fullName>
    </recommendedName>
</protein>
<dbReference type="GO" id="GO:0008654">
    <property type="term" value="P:phospholipid biosynthetic process"/>
    <property type="evidence" value="ECO:0007669"/>
    <property type="project" value="InterPro"/>
</dbReference>
<dbReference type="EMBL" id="BBTG02000020">
    <property type="protein sequence ID" value="GAO14075.1"/>
    <property type="molecule type" value="Genomic_DNA"/>
</dbReference>
<comment type="caution">
    <text evidence="11">The sequence shown here is derived from an EMBL/GenBank/DDBJ whole genome shotgun (WGS) entry which is preliminary data.</text>
</comment>
<keyword evidence="6 10" id="KW-1133">Transmembrane helix</keyword>
<keyword evidence="7" id="KW-0408">Iron</keyword>
<evidence type="ECO:0000256" key="7">
    <source>
        <dbReference type="ARBA" id="ARBA00023004"/>
    </source>
</evidence>
<dbReference type="SUPFAM" id="SSF81343">
    <property type="entry name" value="Fumarate reductase respiratory complex transmembrane subunits"/>
    <property type="match status" value="1"/>
</dbReference>
<organism evidence="11 12">
    <name type="scientific">Ustilaginoidea virens</name>
    <name type="common">Rice false smut fungus</name>
    <name type="synonym">Villosiclava virens</name>
    <dbReference type="NCBI Taxonomy" id="1159556"/>
    <lineage>
        <taxon>Eukaryota</taxon>
        <taxon>Fungi</taxon>
        <taxon>Dikarya</taxon>
        <taxon>Ascomycota</taxon>
        <taxon>Pezizomycotina</taxon>
        <taxon>Sordariomycetes</taxon>
        <taxon>Hypocreomycetidae</taxon>
        <taxon>Hypocreales</taxon>
        <taxon>Clavicipitaceae</taxon>
        <taxon>Ustilaginoidea</taxon>
    </lineage>
</organism>
<dbReference type="GO" id="GO:0016020">
    <property type="term" value="C:membrane"/>
    <property type="evidence" value="ECO:0007669"/>
    <property type="project" value="UniProtKB-SubCell"/>
</dbReference>
<dbReference type="GO" id="GO:0046872">
    <property type="term" value="F:metal ion binding"/>
    <property type="evidence" value="ECO:0007669"/>
    <property type="project" value="UniProtKB-KW"/>
</dbReference>
<keyword evidence="5" id="KW-0210">Decarboxylase</keyword>
<keyword evidence="2" id="KW-0349">Heme</keyword>
<dbReference type="GO" id="GO:0009055">
    <property type="term" value="F:electron transfer activity"/>
    <property type="evidence" value="ECO:0007669"/>
    <property type="project" value="InterPro"/>
</dbReference>
<dbReference type="InterPro" id="IPR034804">
    <property type="entry name" value="SQR/QFR_C/D"/>
</dbReference>
<dbReference type="Pfam" id="PF02666">
    <property type="entry name" value="PS_Dcarbxylase"/>
    <property type="match status" value="1"/>
</dbReference>
<dbReference type="InterPro" id="IPR014314">
    <property type="entry name" value="Succ_DH_cytb556"/>
</dbReference>
<dbReference type="GO" id="GO:0006099">
    <property type="term" value="P:tricarboxylic acid cycle"/>
    <property type="evidence" value="ECO:0007669"/>
    <property type="project" value="InterPro"/>
</dbReference>
<gene>
    <name evidence="11" type="ORF">UVI_02038330</name>
</gene>
<keyword evidence="3 10" id="KW-0812">Transmembrane</keyword>
<keyword evidence="4" id="KW-0479">Metal-binding</keyword>
<evidence type="ECO:0000313" key="11">
    <source>
        <dbReference type="EMBL" id="GAO14075.1"/>
    </source>
</evidence>
<evidence type="ECO:0000256" key="10">
    <source>
        <dbReference type="SAM" id="Phobius"/>
    </source>
</evidence>
<name>A0A1B5KVU1_USTVR</name>
<dbReference type="Pfam" id="PF01127">
    <property type="entry name" value="Sdh_cyt"/>
    <property type="match status" value="1"/>
</dbReference>
<evidence type="ECO:0000256" key="8">
    <source>
        <dbReference type="ARBA" id="ARBA00023136"/>
    </source>
</evidence>